<dbReference type="InterPro" id="IPR001752">
    <property type="entry name" value="Kinesin_motor_dom"/>
</dbReference>
<evidence type="ECO:0000256" key="14">
    <source>
        <dbReference type="SAM" id="Coils"/>
    </source>
</evidence>
<feature type="region of interest" description="Disordered" evidence="15">
    <location>
        <begin position="488"/>
        <end position="508"/>
    </location>
</feature>
<feature type="binding site" evidence="13">
    <location>
        <begin position="358"/>
        <end position="365"/>
    </location>
    <ligand>
        <name>ATP</name>
        <dbReference type="ChEBI" id="CHEBI:30616"/>
    </ligand>
</feature>
<feature type="compositionally biased region" description="Polar residues" evidence="15">
    <location>
        <begin position="179"/>
        <end position="188"/>
    </location>
</feature>
<evidence type="ECO:0000256" key="5">
    <source>
        <dbReference type="ARBA" id="ARBA00022776"/>
    </source>
</evidence>
<feature type="compositionally biased region" description="Basic and acidic residues" evidence="15">
    <location>
        <begin position="677"/>
        <end position="686"/>
    </location>
</feature>
<dbReference type="InterPro" id="IPR027417">
    <property type="entry name" value="P-loop_NTPase"/>
</dbReference>
<dbReference type="GO" id="GO:0007018">
    <property type="term" value="P:microtubule-based movement"/>
    <property type="evidence" value="ECO:0007669"/>
    <property type="project" value="InterPro"/>
</dbReference>
<feature type="compositionally biased region" description="Polar residues" evidence="15">
    <location>
        <begin position="39"/>
        <end position="51"/>
    </location>
</feature>
<evidence type="ECO:0000256" key="2">
    <source>
        <dbReference type="ARBA" id="ARBA00022490"/>
    </source>
</evidence>
<comment type="function">
    <text evidence="11">Required for assembly of the mitotic spindle.</text>
</comment>
<dbReference type="FunFam" id="3.40.850.10:FF:000073">
    <property type="entry name" value="Kinesin-like protein"/>
    <property type="match status" value="1"/>
</dbReference>
<evidence type="ECO:0000256" key="3">
    <source>
        <dbReference type="ARBA" id="ARBA00022618"/>
    </source>
</evidence>
<evidence type="ECO:0000313" key="18">
    <source>
        <dbReference type="RefSeq" id="XP_033461040.1"/>
    </source>
</evidence>
<feature type="compositionally biased region" description="Pro residues" evidence="15">
    <location>
        <begin position="1"/>
        <end position="24"/>
    </location>
</feature>
<keyword evidence="4 13" id="KW-0547">Nucleotide-binding</keyword>
<feature type="compositionally biased region" description="Basic and acidic residues" evidence="15">
    <location>
        <begin position="918"/>
        <end position="938"/>
    </location>
</feature>
<evidence type="ECO:0000259" key="16">
    <source>
        <dbReference type="PROSITE" id="PS50067"/>
    </source>
</evidence>
<dbReference type="PROSITE" id="PS00411">
    <property type="entry name" value="KINESIN_MOTOR_1"/>
    <property type="match status" value="1"/>
</dbReference>
<feature type="compositionally biased region" description="Low complexity" evidence="15">
    <location>
        <begin position="943"/>
        <end position="956"/>
    </location>
</feature>
<evidence type="ECO:0000256" key="7">
    <source>
        <dbReference type="ARBA" id="ARBA00023054"/>
    </source>
</evidence>
<evidence type="ECO:0000256" key="13">
    <source>
        <dbReference type="PROSITE-ProRule" id="PRU00283"/>
    </source>
</evidence>
<feature type="region of interest" description="Disordered" evidence="15">
    <location>
        <begin position="776"/>
        <end position="808"/>
    </location>
</feature>
<dbReference type="PANTHER" id="PTHR47968:SF75">
    <property type="entry name" value="CENTROMERE-ASSOCIATED PROTEIN E"/>
    <property type="match status" value="1"/>
</dbReference>
<dbReference type="GeneID" id="54358920"/>
<dbReference type="SMART" id="SM00129">
    <property type="entry name" value="KISc"/>
    <property type="match status" value="1"/>
</dbReference>
<dbReference type="GO" id="GO:0003777">
    <property type="term" value="F:microtubule motor activity"/>
    <property type="evidence" value="ECO:0007669"/>
    <property type="project" value="InterPro"/>
</dbReference>
<evidence type="ECO:0000256" key="8">
    <source>
        <dbReference type="ARBA" id="ARBA00023175"/>
    </source>
</evidence>
<dbReference type="PROSITE" id="PS50067">
    <property type="entry name" value="KINESIN_MOTOR_2"/>
    <property type="match status" value="1"/>
</dbReference>
<dbReference type="GO" id="GO:0008017">
    <property type="term" value="F:microtubule binding"/>
    <property type="evidence" value="ECO:0007669"/>
    <property type="project" value="InterPro"/>
</dbReference>
<feature type="compositionally biased region" description="Polar residues" evidence="15">
    <location>
        <begin position="91"/>
        <end position="104"/>
    </location>
</feature>
<dbReference type="Proteomes" id="UP000504637">
    <property type="component" value="Unplaced"/>
</dbReference>
<dbReference type="InterPro" id="IPR036961">
    <property type="entry name" value="Kinesin_motor_dom_sf"/>
</dbReference>
<evidence type="ECO:0000256" key="6">
    <source>
        <dbReference type="ARBA" id="ARBA00022840"/>
    </source>
</evidence>
<keyword evidence="3" id="KW-0132">Cell division</keyword>
<name>A0A6J3M8S8_9PEZI</name>
<gene>
    <name evidence="18" type="ORF">K489DRAFT_315911</name>
</gene>
<feature type="compositionally biased region" description="Low complexity" evidence="15">
    <location>
        <begin position="219"/>
        <end position="233"/>
    </location>
</feature>
<sequence length="1144" mass="123664">MTSTIPRPPRTPSAPPNAPLPALPVPKTRARSVVDPSEYTPSSRRGSTASQLPHPPSRKIATPTRSVTSTGLPSLKVLKATPTPSLPSAVASDSSVTTPNTPATPSALPKTIRKTSSIGSFPLPPQTAAARVTSLPPSPLSASTSSNDVNGGKAQNKTKRDSSKHRSAESVPKKHRSSKSSGYGTRSRMSGAGMSYSPSLGGGESNYISAGEGGKQHDSLLSLPSPPQSRSSSANDSYPADLADDAGDESTTRGRPRSVDAAAKKELDAKNDKGNVLVSVRVRPESGGDGEASNASDGEWLVDGRRSLISFKGKEGGDYRYDNVFSPHDNNARVYDNAAKRLVRRVMEGYHGTVFAYGMTGTGKTFSMQGTSSSPGVIPLAITDIFSYIRENPNREFLLRVSYLEIYNERIYDLLSQSTPGQVQQEEIKLREDSKRGVYATPLKEEIVQSPNQLLRVIARGDTARRVGSTQFNSRSSRSHAVVSIVVESRERTSSHGDGTSGRRSDKILPGGVLVSTLSLIDLAGSEKAAENKERRAEGAHINKSLLTLGTVIGRLSNEDEKDGKDGAKSGDKEKAVKHLPYRDSKLTRLLQPALSGDSLVSILCTVQLSSAGTSAAHASSHTGETLNTLKFASRAKNNIVSHAKRNESNNNPGDPGSRALLDRYRLEIQELRTQLDKQNKAKEVNEEKDEFEQDRKREEELEKEEHIRHEEQMLEMQLARTALKERISHLNRLILSSKSIGVNSGRFSSSSVGGLNTRMSSYSLATDYGRPVSVGDTLVDSKRNSSTTNDGAVGDGADSQPRDRIDDTATNIGEDEAELVAEGEGQASLAQQVRMLQSDLSDKNRYITTLEKRLLQARRTSHSRVSMQFAARVGLPEDGTLEGLLRERDREIEELRAKLDDQMRMVTALRSAARKRDMIENRRSHVTDISDNTERPRTTGGTLDTDSTASTPADDNVPDMTSQAWHVHDDKPNSNSGHSAKPRRKSVDEMTMLLDQMIQDKVESGHVVRGDRGSLRIRHDTVLHGNSINHTANDPFDNNNADDHDHNAMGTRFDTSPLNSPPLSSSANTSAMLLGPSSARAPNGPIAEEDEESPIIPSHAMFGGRSSSHQASTIGTITVTPTVPHTAPLPPVVNGLGLTGTWH</sequence>
<evidence type="ECO:0000256" key="15">
    <source>
        <dbReference type="SAM" id="MobiDB-lite"/>
    </source>
</evidence>
<dbReference type="SUPFAM" id="SSF52540">
    <property type="entry name" value="P-loop containing nucleoside triphosphate hydrolases"/>
    <property type="match status" value="1"/>
</dbReference>
<feature type="compositionally biased region" description="Basic and acidic residues" evidence="15">
    <location>
        <begin position="158"/>
        <end position="172"/>
    </location>
</feature>
<reference evidence="18" key="1">
    <citation type="submission" date="2020-01" db="EMBL/GenBank/DDBJ databases">
        <authorList>
            <consortium name="DOE Joint Genome Institute"/>
            <person name="Haridas S."/>
            <person name="Albert R."/>
            <person name="Binder M."/>
            <person name="Bloem J."/>
            <person name="Labutti K."/>
            <person name="Salamov A."/>
            <person name="Andreopoulos B."/>
            <person name="Baker S.E."/>
            <person name="Barry K."/>
            <person name="Bills G."/>
            <person name="Bluhm B.H."/>
            <person name="Cannon C."/>
            <person name="Castanera R."/>
            <person name="Culley D.E."/>
            <person name="Daum C."/>
            <person name="Ezra D."/>
            <person name="Gonzalez J.B."/>
            <person name="Henrissat B."/>
            <person name="Kuo A."/>
            <person name="Liang C."/>
            <person name="Lipzen A."/>
            <person name="Lutzoni F."/>
            <person name="Magnuson J."/>
            <person name="Mondo S."/>
            <person name="Nolan M."/>
            <person name="Ohm R."/>
            <person name="Pangilinan J."/>
            <person name="Park H.-J."/>
            <person name="Ramirez L."/>
            <person name="Alfaro M."/>
            <person name="Sun H."/>
            <person name="Tritt A."/>
            <person name="Yoshinaga Y."/>
            <person name="Zwiers L.-H."/>
            <person name="Turgeon B.G."/>
            <person name="Goodwin S.B."/>
            <person name="Spatafora J.W."/>
            <person name="Crous P.W."/>
            <person name="Grigoriev I.V."/>
        </authorList>
    </citation>
    <scope>NUCLEOTIDE SEQUENCE</scope>
    <source>
        <strain evidence="18">CBS 342.82</strain>
    </source>
</reference>
<reference evidence="18" key="2">
    <citation type="submission" date="2020-04" db="EMBL/GenBank/DDBJ databases">
        <authorList>
            <consortium name="NCBI Genome Project"/>
        </authorList>
    </citation>
    <scope>NUCLEOTIDE SEQUENCE</scope>
    <source>
        <strain evidence="18">CBS 342.82</strain>
    </source>
</reference>
<evidence type="ECO:0000256" key="9">
    <source>
        <dbReference type="ARBA" id="ARBA00023212"/>
    </source>
</evidence>
<dbReference type="GO" id="GO:0005856">
    <property type="term" value="C:cytoskeleton"/>
    <property type="evidence" value="ECO:0007669"/>
    <property type="project" value="UniProtKB-SubCell"/>
</dbReference>
<feature type="region of interest" description="Disordered" evidence="15">
    <location>
        <begin position="677"/>
        <end position="706"/>
    </location>
</feature>
<keyword evidence="2" id="KW-0963">Cytoplasm</keyword>
<evidence type="ECO:0000256" key="11">
    <source>
        <dbReference type="ARBA" id="ARBA00054086"/>
    </source>
</evidence>
<keyword evidence="9" id="KW-0206">Cytoskeleton</keyword>
<dbReference type="AlphaFoldDB" id="A0A6J3M8S8"/>
<keyword evidence="17" id="KW-1185">Reference proteome</keyword>
<organism evidence="18">
    <name type="scientific">Dissoconium aciculare CBS 342.82</name>
    <dbReference type="NCBI Taxonomy" id="1314786"/>
    <lineage>
        <taxon>Eukaryota</taxon>
        <taxon>Fungi</taxon>
        <taxon>Dikarya</taxon>
        <taxon>Ascomycota</taxon>
        <taxon>Pezizomycotina</taxon>
        <taxon>Dothideomycetes</taxon>
        <taxon>Dothideomycetidae</taxon>
        <taxon>Mycosphaerellales</taxon>
        <taxon>Dissoconiaceae</taxon>
        <taxon>Dissoconium</taxon>
    </lineage>
</organism>
<feature type="coiled-coil region" evidence="14">
    <location>
        <begin position="886"/>
        <end position="913"/>
    </location>
</feature>
<protein>
    <recommendedName>
        <fullName evidence="12">Kinesin-like protein KIP2</fullName>
    </recommendedName>
</protein>
<feature type="region of interest" description="Disordered" evidence="15">
    <location>
        <begin position="918"/>
        <end position="986"/>
    </location>
</feature>
<dbReference type="RefSeq" id="XP_033461040.1">
    <property type="nucleotide sequence ID" value="XM_033601120.1"/>
</dbReference>
<keyword evidence="10" id="KW-0131">Cell cycle</keyword>
<comment type="subcellular location">
    <subcellularLocation>
        <location evidence="1">Cytoplasm</location>
        <location evidence="1">Cytoskeleton</location>
    </subcellularLocation>
</comment>
<keyword evidence="6 13" id="KW-0067">ATP-binding</keyword>
<evidence type="ECO:0000313" key="17">
    <source>
        <dbReference type="Proteomes" id="UP000504637"/>
    </source>
</evidence>
<feature type="compositionally biased region" description="Basic and acidic residues" evidence="15">
    <location>
        <begin position="488"/>
        <end position="507"/>
    </location>
</feature>
<evidence type="ECO:0000256" key="12">
    <source>
        <dbReference type="ARBA" id="ARBA00074598"/>
    </source>
</evidence>
<dbReference type="Pfam" id="PF00225">
    <property type="entry name" value="Kinesin"/>
    <property type="match status" value="1"/>
</dbReference>
<keyword evidence="8 13" id="KW-0505">Motor protein</keyword>
<dbReference type="OrthoDB" id="3176171at2759"/>
<dbReference type="GO" id="GO:0005524">
    <property type="term" value="F:ATP binding"/>
    <property type="evidence" value="ECO:0007669"/>
    <property type="project" value="UniProtKB-UniRule"/>
</dbReference>
<evidence type="ECO:0000256" key="10">
    <source>
        <dbReference type="ARBA" id="ARBA00023306"/>
    </source>
</evidence>
<reference evidence="18" key="3">
    <citation type="submission" date="2025-08" db="UniProtKB">
        <authorList>
            <consortium name="RefSeq"/>
        </authorList>
    </citation>
    <scope>IDENTIFICATION</scope>
    <source>
        <strain evidence="18">CBS 342.82</strain>
    </source>
</reference>
<dbReference type="Gene3D" id="3.40.850.10">
    <property type="entry name" value="Kinesin motor domain"/>
    <property type="match status" value="1"/>
</dbReference>
<proteinExistence type="inferred from homology"/>
<feature type="compositionally biased region" description="Basic and acidic residues" evidence="15">
    <location>
        <begin position="694"/>
        <end position="706"/>
    </location>
</feature>
<keyword evidence="5" id="KW-0498">Mitosis</keyword>
<dbReference type="InterPro" id="IPR019821">
    <property type="entry name" value="Kinesin_motor_CS"/>
</dbReference>
<comment type="similarity">
    <text evidence="13">Belongs to the TRAFAC class myosin-kinesin ATPase superfamily. Kinesin family.</text>
</comment>
<dbReference type="InterPro" id="IPR027640">
    <property type="entry name" value="Kinesin-like_fam"/>
</dbReference>
<dbReference type="PANTHER" id="PTHR47968">
    <property type="entry name" value="CENTROMERE PROTEIN E"/>
    <property type="match status" value="1"/>
</dbReference>
<feature type="region of interest" description="Disordered" evidence="15">
    <location>
        <begin position="1"/>
        <end position="270"/>
    </location>
</feature>
<accession>A0A6J3M8S8</accession>
<keyword evidence="7 14" id="KW-0175">Coiled coil</keyword>
<feature type="compositionally biased region" description="Polar residues" evidence="15">
    <location>
        <begin position="63"/>
        <end position="72"/>
    </location>
</feature>
<feature type="region of interest" description="Disordered" evidence="15">
    <location>
        <begin position="557"/>
        <end position="580"/>
    </location>
</feature>
<dbReference type="PRINTS" id="PR00380">
    <property type="entry name" value="KINESINHEAVY"/>
</dbReference>
<evidence type="ECO:0000256" key="1">
    <source>
        <dbReference type="ARBA" id="ARBA00004245"/>
    </source>
</evidence>
<dbReference type="GO" id="GO:0051301">
    <property type="term" value="P:cell division"/>
    <property type="evidence" value="ECO:0007669"/>
    <property type="project" value="UniProtKB-KW"/>
</dbReference>
<evidence type="ECO:0000256" key="4">
    <source>
        <dbReference type="ARBA" id="ARBA00022741"/>
    </source>
</evidence>
<feature type="domain" description="Kinesin motor" evidence="16">
    <location>
        <begin position="275"/>
        <end position="639"/>
    </location>
</feature>